<feature type="transmembrane region" description="Helical" evidence="5">
    <location>
        <begin position="150"/>
        <end position="168"/>
    </location>
</feature>
<feature type="transmembrane region" description="Helical" evidence="5">
    <location>
        <begin position="462"/>
        <end position="478"/>
    </location>
</feature>
<evidence type="ECO:0000256" key="1">
    <source>
        <dbReference type="ARBA" id="ARBA00004141"/>
    </source>
</evidence>
<evidence type="ECO:0000256" key="3">
    <source>
        <dbReference type="ARBA" id="ARBA00022989"/>
    </source>
</evidence>
<keyword evidence="8" id="KW-1185">Reference proteome</keyword>
<keyword evidence="3 5" id="KW-1133">Transmembrane helix</keyword>
<evidence type="ECO:0000259" key="6">
    <source>
        <dbReference type="Pfam" id="PF13515"/>
    </source>
</evidence>
<protein>
    <submittedName>
        <fullName evidence="7">FUSC family protein</fullName>
    </submittedName>
</protein>
<feature type="transmembrane region" description="Helical" evidence="5">
    <location>
        <begin position="436"/>
        <end position="457"/>
    </location>
</feature>
<sequence length="715" mass="75464">MLTPGGLWRRGSDRIRQRDPERDALRRAARAAIILPTAAAVSFAVGAGSQTPLFTIFGSVALLILVDFPGNRPARALAYGGLGFNGAVLITVGTLVSPHPWLSVAMMFVLGVVVMFSGVLSEIVAAGQRATLMLFVLPACTPPGPIGERLLGWLIALAVCVPAALFLFPPQHHDDLRRHAAKVCRTLADSLEGAAGTRDVTRAMNALWDNFVNADFRPVALTAGSRALVRVVDDLGWLSDRLTADTGALLGDMKPPIVRVLRDAAAVLRISDRDERAARTADLDTALTELRAVAQGRYREDIEQILAVPDDATALAVGQTLLARRTFSATVGVTGRIIRNAALADARPVWARVLGRRLPATGAADWVMPETTAVAAITKGFLATRAVVLRNSLRTGLGLALAVAVTHLFPVEHGFWVVLGAMSVLRSSALTTGTRVLRAVAGTGIGFVVGVVVIELVGVDHAVMWLLLPLVAFGSAWVPEVASFIAGQAAFTMMVLIIFNLIQPTGWSVGLIRVEDVVVGALVGVSVSLLLWPRGASTAVSAAVRRATIAGADLLKAGVLRVTRGASEDATDRVIALSHDALQASRTLDDAVRQYLSENRSDSDARAPVVGAANRAIRIRAAAELVADIVPPPLGVYPRTRRVLETHADLVSLRLLGRPVAQSLSPISDDFVGALRAEAGADDLAVSAALPLVTVAAHLGELELLYPKQAAPVKR</sequence>
<gene>
    <name evidence="7" type="ORF">Q2100_10300</name>
</gene>
<evidence type="ECO:0000313" key="7">
    <source>
        <dbReference type="EMBL" id="MDO3636133.1"/>
    </source>
</evidence>
<keyword evidence="2 5" id="KW-0812">Transmembrane</keyword>
<evidence type="ECO:0000256" key="2">
    <source>
        <dbReference type="ARBA" id="ARBA00022692"/>
    </source>
</evidence>
<evidence type="ECO:0000313" key="8">
    <source>
        <dbReference type="Proteomes" id="UP001168823"/>
    </source>
</evidence>
<evidence type="ECO:0000256" key="5">
    <source>
        <dbReference type="SAM" id="Phobius"/>
    </source>
</evidence>
<dbReference type="InterPro" id="IPR049453">
    <property type="entry name" value="Memb_transporter_dom"/>
</dbReference>
<feature type="transmembrane region" description="Helical" evidence="5">
    <location>
        <begin position="484"/>
        <end position="502"/>
    </location>
</feature>
<feature type="transmembrane region" description="Helical" evidence="5">
    <location>
        <begin position="28"/>
        <end position="47"/>
    </location>
</feature>
<reference evidence="7" key="1">
    <citation type="submission" date="2023-07" db="EMBL/GenBank/DDBJ databases">
        <title>Mycolicibacterium sp. nov., a novel bacterial species.</title>
        <authorList>
            <person name="Cao Y."/>
        </authorList>
    </citation>
    <scope>NUCLEOTIDE SEQUENCE</scope>
    <source>
        <strain evidence="7">KC 300</strain>
    </source>
</reference>
<comment type="subcellular location">
    <subcellularLocation>
        <location evidence="1">Membrane</location>
        <topology evidence="1">Multi-pass membrane protein</topology>
    </subcellularLocation>
</comment>
<feature type="transmembrane region" description="Helical" evidence="5">
    <location>
        <begin position="77"/>
        <end position="95"/>
    </location>
</feature>
<organism evidence="7 8">
    <name type="scientific">Mycolicibacterium arseniciresistens</name>
    <dbReference type="NCBI Taxonomy" id="3062257"/>
    <lineage>
        <taxon>Bacteria</taxon>
        <taxon>Bacillati</taxon>
        <taxon>Actinomycetota</taxon>
        <taxon>Actinomycetes</taxon>
        <taxon>Mycobacteriales</taxon>
        <taxon>Mycobacteriaceae</taxon>
        <taxon>Mycolicibacterium</taxon>
    </lineage>
</organism>
<dbReference type="RefSeq" id="WP_302913972.1">
    <property type="nucleotide sequence ID" value="NZ_JAUMSQ010000054.1"/>
</dbReference>
<evidence type="ECO:0000256" key="4">
    <source>
        <dbReference type="ARBA" id="ARBA00023136"/>
    </source>
</evidence>
<feature type="domain" description="Integral membrane bound transporter" evidence="6">
    <location>
        <begin position="401"/>
        <end position="526"/>
    </location>
</feature>
<keyword evidence="4 5" id="KW-0472">Membrane</keyword>
<feature type="transmembrane region" description="Helical" evidence="5">
    <location>
        <begin position="399"/>
        <end position="424"/>
    </location>
</feature>
<comment type="caution">
    <text evidence="7">The sequence shown here is derived from an EMBL/GenBank/DDBJ whole genome shotgun (WGS) entry which is preliminary data.</text>
</comment>
<dbReference type="Proteomes" id="UP001168823">
    <property type="component" value="Unassembled WGS sequence"/>
</dbReference>
<dbReference type="EMBL" id="JAUMSQ010000054">
    <property type="protein sequence ID" value="MDO3636133.1"/>
    <property type="molecule type" value="Genomic_DNA"/>
</dbReference>
<feature type="transmembrane region" description="Helical" evidence="5">
    <location>
        <begin position="101"/>
        <end position="120"/>
    </location>
</feature>
<accession>A0ABT8UIB6</accession>
<proteinExistence type="predicted"/>
<name>A0ABT8UIB6_9MYCO</name>
<dbReference type="Pfam" id="PF13515">
    <property type="entry name" value="FUSC_2"/>
    <property type="match status" value="1"/>
</dbReference>
<feature type="transmembrane region" description="Helical" evidence="5">
    <location>
        <begin position="514"/>
        <end position="532"/>
    </location>
</feature>